<feature type="transmembrane region" description="Helical" evidence="1">
    <location>
        <begin position="169"/>
        <end position="187"/>
    </location>
</feature>
<proteinExistence type="predicted"/>
<reference evidence="3 4" key="1">
    <citation type="submission" date="2021-07" db="EMBL/GenBank/DDBJ databases">
        <authorList>
            <person name="Imarazene B."/>
            <person name="Zahm M."/>
            <person name="Klopp C."/>
            <person name="Cabau C."/>
            <person name="Beille S."/>
            <person name="Jouanno E."/>
            <person name="Castinel A."/>
            <person name="Lluch J."/>
            <person name="Gil L."/>
            <person name="Kuchtly C."/>
            <person name="Lopez Roques C."/>
            <person name="Donnadieu C."/>
            <person name="Parrinello H."/>
            <person name="Journot L."/>
            <person name="Du K."/>
            <person name="Schartl M."/>
            <person name="Retaux S."/>
            <person name="Guiguen Y."/>
        </authorList>
    </citation>
    <scope>NUCLEOTIDE SEQUENCE [LARGE SCALE GENOMIC DNA]</scope>
    <source>
        <strain evidence="3">Pach_M1</strain>
        <tissue evidence="3">Testis</tissue>
    </source>
</reference>
<evidence type="ECO:0000256" key="2">
    <source>
        <dbReference type="SAM" id="SignalP"/>
    </source>
</evidence>
<dbReference type="EMBL" id="JAICCE010000015">
    <property type="protein sequence ID" value="KAG9267235.1"/>
    <property type="molecule type" value="Genomic_DNA"/>
</dbReference>
<accession>A0A8T2LB79</accession>
<name>A0A8T2LB79_ASTMX</name>
<feature type="signal peptide" evidence="2">
    <location>
        <begin position="1"/>
        <end position="31"/>
    </location>
</feature>
<organism evidence="3 4">
    <name type="scientific">Astyanax mexicanus</name>
    <name type="common">Blind cave fish</name>
    <name type="synonym">Astyanax fasciatus mexicanus</name>
    <dbReference type="NCBI Taxonomy" id="7994"/>
    <lineage>
        <taxon>Eukaryota</taxon>
        <taxon>Metazoa</taxon>
        <taxon>Chordata</taxon>
        <taxon>Craniata</taxon>
        <taxon>Vertebrata</taxon>
        <taxon>Euteleostomi</taxon>
        <taxon>Actinopterygii</taxon>
        <taxon>Neopterygii</taxon>
        <taxon>Teleostei</taxon>
        <taxon>Ostariophysi</taxon>
        <taxon>Characiformes</taxon>
        <taxon>Characoidei</taxon>
        <taxon>Acestrorhamphidae</taxon>
        <taxon>Acestrorhamphinae</taxon>
        <taxon>Astyanax</taxon>
    </lineage>
</organism>
<dbReference type="Proteomes" id="UP000752171">
    <property type="component" value="Unassembled WGS sequence"/>
</dbReference>
<gene>
    <name evidence="3" type="ORF">AMEX_G18057</name>
</gene>
<keyword evidence="1" id="KW-1133">Transmembrane helix</keyword>
<evidence type="ECO:0008006" key="5">
    <source>
        <dbReference type="Google" id="ProtNLM"/>
    </source>
</evidence>
<sequence length="201" mass="22492">MFTCSSRTTKAMLRVCLLHCLLVQSFHTVFCFSTGSTLRCPDVNGTVGEPIILNCTLKCERRDIKKHKWKFIVDSDWTNINDSQSESEETDGSFIFQYELIPAKHHNTTFQFWVQLTTGTPSQNFTVRLSEKIPSNVTTGKEKSTDEFADPHQGTEMIPPDSSATHKHTGIFVAVAAALGLIVLAVLSKKTPDRVSLHYIV</sequence>
<feature type="chain" id="PRO_5035756476" description="Immunoglobulin subtype domain-containing protein" evidence="2">
    <location>
        <begin position="32"/>
        <end position="201"/>
    </location>
</feature>
<keyword evidence="1" id="KW-0472">Membrane</keyword>
<dbReference type="AlphaFoldDB" id="A0A8T2LB79"/>
<evidence type="ECO:0000256" key="1">
    <source>
        <dbReference type="SAM" id="Phobius"/>
    </source>
</evidence>
<evidence type="ECO:0000313" key="4">
    <source>
        <dbReference type="Proteomes" id="UP000752171"/>
    </source>
</evidence>
<keyword evidence="1" id="KW-0812">Transmembrane</keyword>
<keyword evidence="2" id="KW-0732">Signal</keyword>
<comment type="caution">
    <text evidence="3">The sequence shown here is derived from an EMBL/GenBank/DDBJ whole genome shotgun (WGS) entry which is preliminary data.</text>
</comment>
<evidence type="ECO:0000313" key="3">
    <source>
        <dbReference type="EMBL" id="KAG9267235.1"/>
    </source>
</evidence>
<protein>
    <recommendedName>
        <fullName evidence="5">Immunoglobulin subtype domain-containing protein</fullName>
    </recommendedName>
</protein>